<proteinExistence type="predicted"/>
<feature type="domain" description="Transposase DDE" evidence="1">
    <location>
        <begin position="15"/>
        <end position="44"/>
    </location>
</feature>
<dbReference type="Proteomes" id="UP001597205">
    <property type="component" value="Unassembled WGS sequence"/>
</dbReference>
<dbReference type="InterPro" id="IPR025668">
    <property type="entry name" value="Tnp_DDE_dom"/>
</dbReference>
<protein>
    <submittedName>
        <fullName evidence="2">Transposase</fullName>
    </submittedName>
</protein>
<dbReference type="EMBL" id="JBHTKY010000004">
    <property type="protein sequence ID" value="MFD1164952.1"/>
    <property type="molecule type" value="Genomic_DNA"/>
</dbReference>
<evidence type="ECO:0000313" key="3">
    <source>
        <dbReference type="Proteomes" id="UP001597205"/>
    </source>
</evidence>
<dbReference type="Pfam" id="PF13612">
    <property type="entry name" value="DDE_Tnp_1_3"/>
    <property type="match status" value="1"/>
</dbReference>
<sequence>MCSPFMLFVKICCVGKNEGINFIDSTHIRVCHNSRIHQYRGFQEYC</sequence>
<name>A0ABW3RJR9_9SPHI</name>
<gene>
    <name evidence="2" type="ORF">ACFQ2C_04945</name>
</gene>
<comment type="caution">
    <text evidence="2">The sequence shown here is derived from an EMBL/GenBank/DDBJ whole genome shotgun (WGS) entry which is preliminary data.</text>
</comment>
<evidence type="ECO:0000259" key="1">
    <source>
        <dbReference type="Pfam" id="PF13612"/>
    </source>
</evidence>
<keyword evidence="3" id="KW-1185">Reference proteome</keyword>
<evidence type="ECO:0000313" key="2">
    <source>
        <dbReference type="EMBL" id="MFD1164952.1"/>
    </source>
</evidence>
<organism evidence="2 3">
    <name type="scientific">Sphingobacterium daejeonense</name>
    <dbReference type="NCBI Taxonomy" id="371142"/>
    <lineage>
        <taxon>Bacteria</taxon>
        <taxon>Pseudomonadati</taxon>
        <taxon>Bacteroidota</taxon>
        <taxon>Sphingobacteriia</taxon>
        <taxon>Sphingobacteriales</taxon>
        <taxon>Sphingobacteriaceae</taxon>
        <taxon>Sphingobacterium</taxon>
    </lineage>
</organism>
<reference evidence="3" key="1">
    <citation type="journal article" date="2019" name="Int. J. Syst. Evol. Microbiol.">
        <title>The Global Catalogue of Microorganisms (GCM) 10K type strain sequencing project: providing services to taxonomists for standard genome sequencing and annotation.</title>
        <authorList>
            <consortium name="The Broad Institute Genomics Platform"/>
            <consortium name="The Broad Institute Genome Sequencing Center for Infectious Disease"/>
            <person name="Wu L."/>
            <person name="Ma J."/>
        </authorList>
    </citation>
    <scope>NUCLEOTIDE SEQUENCE [LARGE SCALE GENOMIC DNA]</scope>
    <source>
        <strain evidence="3">CCUG 52468</strain>
    </source>
</reference>
<dbReference type="RefSeq" id="WP_380894933.1">
    <property type="nucleotide sequence ID" value="NZ_JBHTKY010000004.1"/>
</dbReference>
<accession>A0ABW3RJR9</accession>